<protein>
    <submittedName>
        <fullName evidence="2">Uncharacterized protein</fullName>
    </submittedName>
</protein>
<keyword evidence="3" id="KW-1185">Reference proteome</keyword>
<name>J0D614_AURST</name>
<feature type="compositionally biased region" description="Basic and acidic residues" evidence="1">
    <location>
        <begin position="121"/>
        <end position="141"/>
    </location>
</feature>
<dbReference type="KEGG" id="adl:AURDEDRAFT_131247"/>
<feature type="region of interest" description="Disordered" evidence="1">
    <location>
        <begin position="1"/>
        <end position="226"/>
    </location>
</feature>
<evidence type="ECO:0000256" key="1">
    <source>
        <dbReference type="SAM" id="MobiDB-lite"/>
    </source>
</evidence>
<feature type="compositionally biased region" description="Polar residues" evidence="1">
    <location>
        <begin position="42"/>
        <end position="51"/>
    </location>
</feature>
<organism evidence="2 3">
    <name type="scientific">Auricularia subglabra (strain TFB-10046 / SS5)</name>
    <name type="common">White-rot fungus</name>
    <name type="synonym">Auricularia delicata (strain TFB10046)</name>
    <dbReference type="NCBI Taxonomy" id="717982"/>
    <lineage>
        <taxon>Eukaryota</taxon>
        <taxon>Fungi</taxon>
        <taxon>Dikarya</taxon>
        <taxon>Basidiomycota</taxon>
        <taxon>Agaricomycotina</taxon>
        <taxon>Agaricomycetes</taxon>
        <taxon>Auriculariales</taxon>
        <taxon>Auriculariaceae</taxon>
        <taxon>Auricularia</taxon>
    </lineage>
</organism>
<accession>J0D614</accession>
<gene>
    <name evidence="2" type="ORF">AURDEDRAFT_131247</name>
</gene>
<feature type="compositionally biased region" description="Polar residues" evidence="1">
    <location>
        <begin position="142"/>
        <end position="154"/>
    </location>
</feature>
<sequence>MDVPRAEHEHKAVDLGAQPASLDALPVRGRAEDNRSNERRSSTANTQAGNTSDRRVDDRRGGGNAAADHGGGFARSPHDNRRPHDAGRAGGDSVPRRHNGEGHGLTQGRDTRNFGSRGSRQSHDRPLSSEDRHYRPKDDATASRTQRGSSSGARRTQDRDSPLSPPPIACPSTPSQDGVGPTTRFVTPPRTLQDNLWDGPGHKRKRGSSQSRSRSPKRRRWEDSLDSETHDWLDEVRLQATNLFMDNAAKATKIGMLEEKVAHLYRVIAETRWELAEKTGQAGRKNQFDFVEDEIDIMKNPPALPERIDDGLEDVYSEVDSDFEKRQARARRKRKQKDINAKDRAAMANAPPIPYPTAPTFDSPVDSWPVVDDDGGRLDNTHDAELARMASQRGQGARRPPPAPNSSGSRARGGEPQAAPHDPAHDRPDHGVRADGGQRGYKSMPQQQQKKPAKKRKPTKIVTQWDLIDLDLNLQLRLAKPENPSREQRKDSPWWGWVWEAVHYGARHTSDFADVGEYERGPRAYTGNGDPADLFLHLRRCGLALERMLSKTGNLEDSDLGAFLIRHRRITTQQQELRMELEREHAGKKVDLRVERAYLSAHTTVDPLPPNRPVVRTFTAMQRGHRYYFGQDGLLRYSDSAKSGLCAAELGPRVHPSSRSGFFGSNMAVQSTMDDGEFPRRIACPGSLMNGLTCGGKTDWGRVDRTKGQGKKTFIVAQRAQCPTHRIVARMEGNVLARLYYWATTPGQRRTLPKSKHPHGDPCTHCEGGASAECDHWLCAPCCRKVGPYCNVHGHAGDAANGKVVIKNISYILWRPKVDLPVVNVDGRQVIDVDAIPDPAPKMINIEVNCEHRWKVYRDEGKQWKNLRAIKVLVEAIHYQEEGYCKGRETRVKHDCYLRRRHWEAEECKFMLTDINEKVLEKLGLDDADFARMDDGQRRKIGIDENTLLRAQRLESRFDDHELHLVIRVHGSDFNPLKRANFKSYAESWDLTEEEMAVELNPTKRCKTSAALLG</sequence>
<proteinExistence type="predicted"/>
<feature type="compositionally biased region" description="Basic and acidic residues" evidence="1">
    <location>
        <begin position="52"/>
        <end position="61"/>
    </location>
</feature>
<evidence type="ECO:0000313" key="3">
    <source>
        <dbReference type="Proteomes" id="UP000006514"/>
    </source>
</evidence>
<feature type="compositionally biased region" description="Basic and acidic residues" evidence="1">
    <location>
        <begin position="1"/>
        <end position="13"/>
    </location>
</feature>
<feature type="compositionally biased region" description="Basic and acidic residues" evidence="1">
    <location>
        <begin position="76"/>
        <end position="87"/>
    </location>
</feature>
<evidence type="ECO:0000313" key="2">
    <source>
        <dbReference type="EMBL" id="EJD34292.1"/>
    </source>
</evidence>
<feature type="compositionally biased region" description="Basic and acidic residues" evidence="1">
    <location>
        <begin position="374"/>
        <end position="386"/>
    </location>
</feature>
<dbReference type="Proteomes" id="UP000006514">
    <property type="component" value="Unassembled WGS sequence"/>
</dbReference>
<dbReference type="EMBL" id="JH687967">
    <property type="protein sequence ID" value="EJD34292.1"/>
    <property type="molecule type" value="Genomic_DNA"/>
</dbReference>
<feature type="region of interest" description="Disordered" evidence="1">
    <location>
        <begin position="321"/>
        <end position="460"/>
    </location>
</feature>
<dbReference type="AlphaFoldDB" id="J0D614"/>
<feature type="compositionally biased region" description="Basic and acidic residues" evidence="1">
    <location>
        <begin position="422"/>
        <end position="433"/>
    </location>
</feature>
<feature type="compositionally biased region" description="Basic and acidic residues" evidence="1">
    <location>
        <begin position="29"/>
        <end position="41"/>
    </location>
</feature>
<dbReference type="InParanoid" id="J0D614"/>
<reference evidence="3" key="1">
    <citation type="journal article" date="2012" name="Science">
        <title>The Paleozoic origin of enzymatic lignin decomposition reconstructed from 31 fungal genomes.</title>
        <authorList>
            <person name="Floudas D."/>
            <person name="Binder M."/>
            <person name="Riley R."/>
            <person name="Barry K."/>
            <person name="Blanchette R.A."/>
            <person name="Henrissat B."/>
            <person name="Martinez A.T."/>
            <person name="Otillar R."/>
            <person name="Spatafora J.W."/>
            <person name="Yadav J.S."/>
            <person name="Aerts A."/>
            <person name="Benoit I."/>
            <person name="Boyd A."/>
            <person name="Carlson A."/>
            <person name="Copeland A."/>
            <person name="Coutinho P.M."/>
            <person name="de Vries R.P."/>
            <person name="Ferreira P."/>
            <person name="Findley K."/>
            <person name="Foster B."/>
            <person name="Gaskell J."/>
            <person name="Glotzer D."/>
            <person name="Gorecki P."/>
            <person name="Heitman J."/>
            <person name="Hesse C."/>
            <person name="Hori C."/>
            <person name="Igarashi K."/>
            <person name="Jurgens J.A."/>
            <person name="Kallen N."/>
            <person name="Kersten P."/>
            <person name="Kohler A."/>
            <person name="Kuees U."/>
            <person name="Kumar T.K.A."/>
            <person name="Kuo A."/>
            <person name="LaButti K."/>
            <person name="Larrondo L.F."/>
            <person name="Lindquist E."/>
            <person name="Ling A."/>
            <person name="Lombard V."/>
            <person name="Lucas S."/>
            <person name="Lundell T."/>
            <person name="Martin R."/>
            <person name="McLaughlin D.J."/>
            <person name="Morgenstern I."/>
            <person name="Morin E."/>
            <person name="Murat C."/>
            <person name="Nagy L.G."/>
            <person name="Nolan M."/>
            <person name="Ohm R.A."/>
            <person name="Patyshakuliyeva A."/>
            <person name="Rokas A."/>
            <person name="Ruiz-Duenas F.J."/>
            <person name="Sabat G."/>
            <person name="Salamov A."/>
            <person name="Samejima M."/>
            <person name="Schmutz J."/>
            <person name="Slot J.C."/>
            <person name="St John F."/>
            <person name="Stenlid J."/>
            <person name="Sun H."/>
            <person name="Sun S."/>
            <person name="Syed K."/>
            <person name="Tsang A."/>
            <person name="Wiebenga A."/>
            <person name="Young D."/>
            <person name="Pisabarro A."/>
            <person name="Eastwood D.C."/>
            <person name="Martin F."/>
            <person name="Cullen D."/>
            <person name="Grigoriev I.V."/>
            <person name="Hibbett D.S."/>
        </authorList>
    </citation>
    <scope>NUCLEOTIDE SEQUENCE [LARGE SCALE GENOMIC DNA]</scope>
    <source>
        <strain evidence="3">TFB10046</strain>
    </source>
</reference>